<feature type="region of interest" description="Disordered" evidence="1">
    <location>
        <begin position="91"/>
        <end position="129"/>
    </location>
</feature>
<reference evidence="2" key="1">
    <citation type="journal article" date="2021" name="Genome Biol. Evol.">
        <title>A High-Quality Reference Genome for a Parasitic Bivalve with Doubly Uniparental Inheritance (Bivalvia: Unionida).</title>
        <authorList>
            <person name="Smith C.H."/>
        </authorList>
    </citation>
    <scope>NUCLEOTIDE SEQUENCE</scope>
    <source>
        <strain evidence="2">CHS0354</strain>
    </source>
</reference>
<evidence type="ECO:0000313" key="2">
    <source>
        <dbReference type="EMBL" id="KAK3589312.1"/>
    </source>
</evidence>
<feature type="region of interest" description="Disordered" evidence="1">
    <location>
        <begin position="55"/>
        <end position="76"/>
    </location>
</feature>
<name>A0AAE0SC34_9BIVA</name>
<evidence type="ECO:0000256" key="1">
    <source>
        <dbReference type="SAM" id="MobiDB-lite"/>
    </source>
</evidence>
<keyword evidence="3" id="KW-1185">Reference proteome</keyword>
<feature type="compositionally biased region" description="Polar residues" evidence="1">
    <location>
        <begin position="1"/>
        <end position="16"/>
    </location>
</feature>
<organism evidence="2 3">
    <name type="scientific">Potamilus streckersoni</name>
    <dbReference type="NCBI Taxonomy" id="2493646"/>
    <lineage>
        <taxon>Eukaryota</taxon>
        <taxon>Metazoa</taxon>
        <taxon>Spiralia</taxon>
        <taxon>Lophotrochozoa</taxon>
        <taxon>Mollusca</taxon>
        <taxon>Bivalvia</taxon>
        <taxon>Autobranchia</taxon>
        <taxon>Heteroconchia</taxon>
        <taxon>Palaeoheterodonta</taxon>
        <taxon>Unionida</taxon>
        <taxon>Unionoidea</taxon>
        <taxon>Unionidae</taxon>
        <taxon>Ambleminae</taxon>
        <taxon>Lampsilini</taxon>
        <taxon>Potamilus</taxon>
    </lineage>
</organism>
<accession>A0AAE0SC34</accession>
<reference evidence="2" key="2">
    <citation type="journal article" date="2021" name="Genome Biol. Evol.">
        <title>Developing a high-quality reference genome for a parasitic bivalve with doubly uniparental inheritance (Bivalvia: Unionida).</title>
        <authorList>
            <person name="Smith C.H."/>
        </authorList>
    </citation>
    <scope>NUCLEOTIDE SEQUENCE</scope>
    <source>
        <strain evidence="2">CHS0354</strain>
        <tissue evidence="2">Mantle</tissue>
    </source>
</reference>
<evidence type="ECO:0000313" key="3">
    <source>
        <dbReference type="Proteomes" id="UP001195483"/>
    </source>
</evidence>
<dbReference type="AlphaFoldDB" id="A0AAE0SC34"/>
<sequence>MSKTYWTTTTNFSQQSHVRKEKKWGPMLQKKKESQNSIKKSSTLLASFLKKAKKKEAEAANSNSSESEDDSYQSIEKHDSDRCFAVYVEKNSENTEDQDVIKQVQHNDELVDSNGEDETEELSDREAENTHSYVVPAVLRFHDVGYLEFDKTTELSKVSQSHRNEMITLGSLPFQHTDNLSSVFGERSITSAWFKR</sequence>
<proteinExistence type="predicted"/>
<feature type="region of interest" description="Disordered" evidence="1">
    <location>
        <begin position="1"/>
        <end position="40"/>
    </location>
</feature>
<reference evidence="2" key="3">
    <citation type="submission" date="2023-05" db="EMBL/GenBank/DDBJ databases">
        <authorList>
            <person name="Smith C.H."/>
        </authorList>
    </citation>
    <scope>NUCLEOTIDE SEQUENCE</scope>
    <source>
        <strain evidence="2">CHS0354</strain>
        <tissue evidence="2">Mantle</tissue>
    </source>
</reference>
<protein>
    <submittedName>
        <fullName evidence="2">Uncharacterized protein</fullName>
    </submittedName>
</protein>
<dbReference type="Proteomes" id="UP001195483">
    <property type="component" value="Unassembled WGS sequence"/>
</dbReference>
<gene>
    <name evidence="2" type="ORF">CHS0354_026967</name>
</gene>
<comment type="caution">
    <text evidence="2">The sequence shown here is derived from an EMBL/GenBank/DDBJ whole genome shotgun (WGS) entry which is preliminary data.</text>
</comment>
<dbReference type="EMBL" id="JAEAOA010001605">
    <property type="protein sequence ID" value="KAK3589312.1"/>
    <property type="molecule type" value="Genomic_DNA"/>
</dbReference>
<feature type="compositionally biased region" description="Acidic residues" evidence="1">
    <location>
        <begin position="110"/>
        <end position="121"/>
    </location>
</feature>